<gene>
    <name evidence="1" type="ORF">GCM10010124_34550</name>
</gene>
<keyword evidence="2" id="KW-1185">Reference proteome</keyword>
<dbReference type="EMBL" id="BMQC01000015">
    <property type="protein sequence ID" value="GGK38814.1"/>
    <property type="molecule type" value="Genomic_DNA"/>
</dbReference>
<reference evidence="1" key="2">
    <citation type="submission" date="2020-09" db="EMBL/GenBank/DDBJ databases">
        <authorList>
            <person name="Sun Q."/>
            <person name="Ohkuma M."/>
        </authorList>
    </citation>
    <scope>NUCLEOTIDE SEQUENCE</scope>
    <source>
        <strain evidence="1">JCM 3091</strain>
    </source>
</reference>
<dbReference type="AlphaFoldDB" id="A0A8J3BT34"/>
<evidence type="ECO:0008006" key="3">
    <source>
        <dbReference type="Google" id="ProtNLM"/>
    </source>
</evidence>
<dbReference type="RefSeq" id="WP_189115390.1">
    <property type="nucleotide sequence ID" value="NZ_BMQC01000015.1"/>
</dbReference>
<proteinExistence type="predicted"/>
<name>A0A8J3BT34_9ACTN</name>
<reference evidence="1" key="1">
    <citation type="journal article" date="2014" name="Int. J. Syst. Evol. Microbiol.">
        <title>Complete genome sequence of Corynebacterium casei LMG S-19264T (=DSM 44701T), isolated from a smear-ripened cheese.</title>
        <authorList>
            <consortium name="US DOE Joint Genome Institute (JGI-PGF)"/>
            <person name="Walter F."/>
            <person name="Albersmeier A."/>
            <person name="Kalinowski J."/>
            <person name="Ruckert C."/>
        </authorList>
    </citation>
    <scope>NUCLEOTIDE SEQUENCE</scope>
    <source>
        <strain evidence="1">JCM 3091</strain>
    </source>
</reference>
<dbReference type="Proteomes" id="UP000662200">
    <property type="component" value="Unassembled WGS sequence"/>
</dbReference>
<protein>
    <recommendedName>
        <fullName evidence="3">EcsC protein family protein</fullName>
    </recommendedName>
</protein>
<evidence type="ECO:0000313" key="2">
    <source>
        <dbReference type="Proteomes" id="UP000662200"/>
    </source>
</evidence>
<organism evidence="1 2">
    <name type="scientific">Pilimelia terevasa</name>
    <dbReference type="NCBI Taxonomy" id="53372"/>
    <lineage>
        <taxon>Bacteria</taxon>
        <taxon>Bacillati</taxon>
        <taxon>Actinomycetota</taxon>
        <taxon>Actinomycetes</taxon>
        <taxon>Micromonosporales</taxon>
        <taxon>Micromonosporaceae</taxon>
        <taxon>Pilimelia</taxon>
    </lineage>
</organism>
<evidence type="ECO:0000313" key="1">
    <source>
        <dbReference type="EMBL" id="GGK38814.1"/>
    </source>
</evidence>
<accession>A0A8J3BT34</accession>
<comment type="caution">
    <text evidence="1">The sequence shown here is derived from an EMBL/GenBank/DDBJ whole genome shotgun (WGS) entry which is preliminary data.</text>
</comment>
<sequence length="266" mass="27069">MSASESTPGSGRAETGRTVAALTDEAATAAHRARLLVRLAGHLGTGLRRGPRAFLQRLVDVVADVVPHLPVRDLATLQRHHDGLSGDALAARLIRNAGYVTAGVGAAGGGVAAVEWAVPPTLLTAPVLLGAETVAVVAVEVKLLGELHAVYGVPLPQAPGARAVALIQSWAQRRGFNPVSPGLGTGSLLGAAARDQLRAQLLRRFGRNLSTLAPMLAGAAVGGYLNRRATQSLGEAVRADLRRRGAPAARAALAGPLSGPGSTGQP</sequence>